<sequence length="183" mass="19370">MMKSFWGRCGVAALVGVAVPGVFAVPVHGQERGLLDLGYQLVNANSGKCLTVTAGGLADNAILIQKRCTRDSSYRWRFERAGADYRIVNVRSGKCLTIAGDSAEDNGFAIQHVCGGGPAGQWQVSGRSLLTFKDVQLENAHSHKCLTIAGGSAGENGVAVQYNCDAESSRRWTAKLTVGPALD</sequence>
<accession>A0ABQ3Z4N1</accession>
<dbReference type="EMBL" id="BOML01000050">
    <property type="protein sequence ID" value="GIE04766.1"/>
    <property type="molecule type" value="Genomic_DNA"/>
</dbReference>
<proteinExistence type="predicted"/>
<comment type="caution">
    <text evidence="2">The sequence shown here is derived from an EMBL/GenBank/DDBJ whole genome shotgun (WGS) entry which is preliminary data.</text>
</comment>
<dbReference type="PROSITE" id="PS50231">
    <property type="entry name" value="RICIN_B_LECTIN"/>
    <property type="match status" value="1"/>
</dbReference>
<dbReference type="SMART" id="SM00458">
    <property type="entry name" value="RICIN"/>
    <property type="match status" value="1"/>
</dbReference>
<dbReference type="Pfam" id="PF14200">
    <property type="entry name" value="RicinB_lectin_2"/>
    <property type="match status" value="2"/>
</dbReference>
<evidence type="ECO:0000313" key="3">
    <source>
        <dbReference type="Proteomes" id="UP000637628"/>
    </source>
</evidence>
<evidence type="ECO:0000313" key="2">
    <source>
        <dbReference type="EMBL" id="GIE04766.1"/>
    </source>
</evidence>
<reference evidence="2 3" key="1">
    <citation type="submission" date="2021-01" db="EMBL/GenBank/DDBJ databases">
        <title>Whole genome shotgun sequence of Actinoplanes durhamensis NBRC 14914.</title>
        <authorList>
            <person name="Komaki H."/>
            <person name="Tamura T."/>
        </authorList>
    </citation>
    <scope>NUCLEOTIDE SEQUENCE [LARGE SCALE GENOMIC DNA]</scope>
    <source>
        <strain evidence="2 3">NBRC 14914</strain>
    </source>
</reference>
<name>A0ABQ3Z4N1_9ACTN</name>
<dbReference type="Gene3D" id="2.80.10.50">
    <property type="match status" value="1"/>
</dbReference>
<dbReference type="Proteomes" id="UP000637628">
    <property type="component" value="Unassembled WGS sequence"/>
</dbReference>
<organism evidence="2 3">
    <name type="scientific">Paractinoplanes durhamensis</name>
    <dbReference type="NCBI Taxonomy" id="113563"/>
    <lineage>
        <taxon>Bacteria</taxon>
        <taxon>Bacillati</taxon>
        <taxon>Actinomycetota</taxon>
        <taxon>Actinomycetes</taxon>
        <taxon>Micromonosporales</taxon>
        <taxon>Micromonosporaceae</taxon>
        <taxon>Paractinoplanes</taxon>
    </lineage>
</organism>
<dbReference type="InterPro" id="IPR035992">
    <property type="entry name" value="Ricin_B-like_lectins"/>
</dbReference>
<gene>
    <name evidence="2" type="ORF">Adu01nite_61160</name>
</gene>
<feature type="domain" description="Ricin B lectin" evidence="1">
    <location>
        <begin position="38"/>
        <end position="175"/>
    </location>
</feature>
<dbReference type="SUPFAM" id="SSF50370">
    <property type="entry name" value="Ricin B-like lectins"/>
    <property type="match status" value="1"/>
</dbReference>
<dbReference type="CDD" id="cd00161">
    <property type="entry name" value="beta-trefoil_Ricin-like"/>
    <property type="match status" value="1"/>
</dbReference>
<keyword evidence="3" id="KW-1185">Reference proteome</keyword>
<evidence type="ECO:0000259" key="1">
    <source>
        <dbReference type="SMART" id="SM00458"/>
    </source>
</evidence>
<dbReference type="InterPro" id="IPR000772">
    <property type="entry name" value="Ricin_B_lectin"/>
</dbReference>
<protein>
    <recommendedName>
        <fullName evidence="1">Ricin B lectin domain-containing protein</fullName>
    </recommendedName>
</protein>